<dbReference type="EMBL" id="NFLJ01000051">
    <property type="protein sequence ID" value="OUQ31713.1"/>
    <property type="molecule type" value="Genomic_DNA"/>
</dbReference>
<comment type="cofactor">
    <cofactor evidence="2">
        <name>a divalent metal cation</name>
        <dbReference type="ChEBI" id="CHEBI:60240"/>
    </cofactor>
</comment>
<dbReference type="InterPro" id="IPR029052">
    <property type="entry name" value="Metallo-depent_PP-like"/>
</dbReference>
<evidence type="ECO:0000313" key="5">
    <source>
        <dbReference type="Proteomes" id="UP000195305"/>
    </source>
</evidence>
<dbReference type="GO" id="GO:0016787">
    <property type="term" value="F:hydrolase activity"/>
    <property type="evidence" value="ECO:0007669"/>
    <property type="project" value="UniProtKB-UniRule"/>
</dbReference>
<protein>
    <recommendedName>
        <fullName evidence="2">Phosphoesterase</fullName>
        <ecNumber evidence="2">3.1.4.-</ecNumber>
    </recommendedName>
</protein>
<dbReference type="InterPro" id="IPR000979">
    <property type="entry name" value="Phosphodiesterase_MJ0936/Vps29"/>
</dbReference>
<feature type="domain" description="Calcineurin-like phosphoesterase" evidence="3">
    <location>
        <begin position="1"/>
        <end position="142"/>
    </location>
</feature>
<dbReference type="Proteomes" id="UP000195305">
    <property type="component" value="Unassembled WGS sequence"/>
</dbReference>
<proteinExistence type="inferred from homology"/>
<dbReference type="AlphaFoldDB" id="A0A1Y4SSD7"/>
<keyword evidence="5" id="KW-1185">Reference proteome</keyword>
<dbReference type="SUPFAM" id="SSF56300">
    <property type="entry name" value="Metallo-dependent phosphatases"/>
    <property type="match status" value="1"/>
</dbReference>
<reference evidence="4 5" key="1">
    <citation type="journal article" date="2018" name="BMC Genomics">
        <title>Whole genome sequencing and function prediction of 133 gut anaerobes isolated from chicken caecum in pure cultures.</title>
        <authorList>
            <person name="Medvecky M."/>
            <person name="Cejkova D."/>
            <person name="Polansky O."/>
            <person name="Karasova D."/>
            <person name="Kubasova T."/>
            <person name="Cizek A."/>
            <person name="Rychlik I."/>
        </authorList>
    </citation>
    <scope>NUCLEOTIDE SEQUENCE [LARGE SCALE GENOMIC DNA]</scope>
    <source>
        <strain evidence="4 5">An13</strain>
    </source>
</reference>
<accession>A0A1Y4SSD7</accession>
<gene>
    <name evidence="4" type="ORF">B5E75_13085</name>
</gene>
<comment type="caution">
    <text evidence="4">The sequence shown here is derived from an EMBL/GenBank/DDBJ whole genome shotgun (WGS) entry which is preliminary data.</text>
</comment>
<dbReference type="PANTHER" id="PTHR11124">
    <property type="entry name" value="VACUOLAR SORTING PROTEIN VPS29"/>
    <property type="match status" value="1"/>
</dbReference>
<keyword evidence="2" id="KW-0479">Metal-binding</keyword>
<sequence length="178" mass="20551">MKLLVVSDSHLYADHLQRVVNHYMTKVDYMIHCGDSSLPLNDSYIQKFDVVVKGNHDDAPFPIYQTFQHICVTHGHCYGVYYGYEQLIQLCQKENCYLCLHGHTHVPTIQKHQDITFVNPGSLMMNRGSYGYGTYALIDVNGKDIHVEFHHCITDALCQQDILDEGMELLEEFKQLLK</sequence>
<dbReference type="Gene3D" id="3.60.21.10">
    <property type="match status" value="1"/>
</dbReference>
<dbReference type="NCBIfam" id="TIGR00040">
    <property type="entry name" value="yfcE"/>
    <property type="match status" value="1"/>
</dbReference>
<dbReference type="Pfam" id="PF12850">
    <property type="entry name" value="Metallophos_2"/>
    <property type="match status" value="1"/>
</dbReference>
<evidence type="ECO:0000259" key="3">
    <source>
        <dbReference type="Pfam" id="PF12850"/>
    </source>
</evidence>
<evidence type="ECO:0000313" key="4">
    <source>
        <dbReference type="EMBL" id="OUQ31713.1"/>
    </source>
</evidence>
<evidence type="ECO:0000256" key="2">
    <source>
        <dbReference type="RuleBase" id="RU362039"/>
    </source>
</evidence>
<evidence type="ECO:0000256" key="1">
    <source>
        <dbReference type="ARBA" id="ARBA00008950"/>
    </source>
</evidence>
<dbReference type="GO" id="GO:0046872">
    <property type="term" value="F:metal ion binding"/>
    <property type="evidence" value="ECO:0007669"/>
    <property type="project" value="UniProtKB-KW"/>
</dbReference>
<comment type="similarity">
    <text evidence="1 2">Belongs to the metallophosphoesterase superfamily. YfcE family.</text>
</comment>
<dbReference type="EC" id="3.1.4.-" evidence="2"/>
<dbReference type="OrthoDB" id="9800565at2"/>
<organism evidence="4 5">
    <name type="scientific">Massilimicrobiota timonensis</name>
    <dbReference type="NCBI Taxonomy" id="1776392"/>
    <lineage>
        <taxon>Bacteria</taxon>
        <taxon>Bacillati</taxon>
        <taxon>Bacillota</taxon>
        <taxon>Erysipelotrichia</taxon>
        <taxon>Erysipelotrichales</taxon>
        <taxon>Erysipelotrichaceae</taxon>
        <taxon>Massilimicrobiota</taxon>
    </lineage>
</organism>
<dbReference type="InterPro" id="IPR024654">
    <property type="entry name" value="Calcineurin-like_PHP_lpxH"/>
</dbReference>
<name>A0A1Y4SSD7_9FIRM</name>